<comment type="caution">
    <text evidence="10">The sequence shown here is derived from an EMBL/GenBank/DDBJ whole genome shotgun (WGS) entry which is preliminary data.</text>
</comment>
<gene>
    <name evidence="8" type="primary">tsaD</name>
    <name evidence="10" type="ORF">A3C07_00950</name>
</gene>
<evidence type="ECO:0000256" key="8">
    <source>
        <dbReference type="HAMAP-Rule" id="MF_01445"/>
    </source>
</evidence>
<dbReference type="Pfam" id="PF00814">
    <property type="entry name" value="TsaD"/>
    <property type="match status" value="1"/>
</dbReference>
<dbReference type="GO" id="GO:0005506">
    <property type="term" value="F:iron ion binding"/>
    <property type="evidence" value="ECO:0007669"/>
    <property type="project" value="UniProtKB-UniRule"/>
</dbReference>
<evidence type="ECO:0000256" key="4">
    <source>
        <dbReference type="ARBA" id="ARBA00022723"/>
    </source>
</evidence>
<evidence type="ECO:0000256" key="7">
    <source>
        <dbReference type="ARBA" id="ARBA00048117"/>
    </source>
</evidence>
<dbReference type="FunFam" id="3.30.420.40:FF:000040">
    <property type="entry name" value="tRNA N6-adenosine threonylcarbamoyltransferase"/>
    <property type="match status" value="1"/>
</dbReference>
<proteinExistence type="inferred from homology"/>
<dbReference type="InterPro" id="IPR017861">
    <property type="entry name" value="KAE1/TsaD"/>
</dbReference>
<dbReference type="GO" id="GO:0002949">
    <property type="term" value="P:tRNA threonylcarbamoyladenosine modification"/>
    <property type="evidence" value="ECO:0007669"/>
    <property type="project" value="UniProtKB-UniRule"/>
</dbReference>
<comment type="cofactor">
    <cofactor evidence="8">
        <name>Fe(2+)</name>
        <dbReference type="ChEBI" id="CHEBI:29033"/>
    </cofactor>
    <text evidence="8">Binds 1 Fe(2+) ion per subunit.</text>
</comment>
<evidence type="ECO:0000256" key="6">
    <source>
        <dbReference type="ARBA" id="ARBA00023315"/>
    </source>
</evidence>
<feature type="binding site" evidence="8">
    <location>
        <position position="115"/>
    </location>
    <ligand>
        <name>Fe cation</name>
        <dbReference type="ChEBI" id="CHEBI:24875"/>
    </ligand>
</feature>
<feature type="binding site" evidence="8">
    <location>
        <position position="190"/>
    </location>
    <ligand>
        <name>substrate</name>
    </ligand>
</feature>
<evidence type="ECO:0000256" key="5">
    <source>
        <dbReference type="ARBA" id="ARBA00023004"/>
    </source>
</evidence>
<dbReference type="EMBL" id="MHQI01000002">
    <property type="protein sequence ID" value="OHA00956.1"/>
    <property type="molecule type" value="Genomic_DNA"/>
</dbReference>
<keyword evidence="5 8" id="KW-0408">Iron</keyword>
<keyword evidence="2 8" id="KW-0808">Transferase</keyword>
<dbReference type="PANTHER" id="PTHR11735:SF6">
    <property type="entry name" value="TRNA N6-ADENOSINE THREONYLCARBAMOYLTRANSFERASE, MITOCHONDRIAL"/>
    <property type="match status" value="1"/>
</dbReference>
<dbReference type="STRING" id="1802270.A3C07_00950"/>
<sequence>MPNLAKREHQKNLVLILLTVLKEAKFLNHKSQITNHKQISKSKIQHIETILQREQELLARFKKHIMPLKPPDIDAIAVTYGPGLAPALWVGVNFAKALAYLWEKPLIPVNHMAGHLYSAFLQKSGVKNFQFSIFNFQFPALALLVSGGHTELVLMRGHGKFKILGETLDDAVGEAFDKVARILGLSYPGGPEIAKLAEGGNPNKYNLPSPMIYSKDYNFSFSGLKTAVLYLVRDFLILASEISEANLRKLPKFPTKMKKDIAASFQKAAINVLVKKTIRAAKEYKAKTVLLGGGVAANEKLRKVLIKEIKKQLPSTGYKLPATSLTGDNALMIAVAAYYTGKKRALDKVGAEANLRI</sequence>
<feature type="domain" description="Gcp-like" evidence="9">
    <location>
        <begin position="44"/>
        <end position="334"/>
    </location>
</feature>
<dbReference type="Proteomes" id="UP000179023">
    <property type="component" value="Unassembled WGS sequence"/>
</dbReference>
<keyword evidence="1 8" id="KW-0963">Cytoplasm</keyword>
<evidence type="ECO:0000256" key="1">
    <source>
        <dbReference type="ARBA" id="ARBA00022490"/>
    </source>
</evidence>
<comment type="similarity">
    <text evidence="8">Belongs to the KAE1 / TsaD family.</text>
</comment>
<dbReference type="PANTHER" id="PTHR11735">
    <property type="entry name" value="TRNA N6-ADENOSINE THREONYLCARBAMOYLTRANSFERASE"/>
    <property type="match status" value="1"/>
</dbReference>
<dbReference type="HAMAP" id="MF_01445">
    <property type="entry name" value="TsaD"/>
    <property type="match status" value="1"/>
</dbReference>
<accession>A0A1G2KNL9</accession>
<evidence type="ECO:0000313" key="10">
    <source>
        <dbReference type="EMBL" id="OHA00956.1"/>
    </source>
</evidence>
<dbReference type="NCBIfam" id="TIGR00329">
    <property type="entry name" value="gcp_kae1"/>
    <property type="match status" value="1"/>
</dbReference>
<dbReference type="Gene3D" id="3.30.420.40">
    <property type="match status" value="2"/>
</dbReference>
<dbReference type="InterPro" id="IPR022450">
    <property type="entry name" value="TsaD"/>
</dbReference>
<dbReference type="GO" id="GO:0061711">
    <property type="term" value="F:tRNA N(6)-L-threonylcarbamoyladenine synthase activity"/>
    <property type="evidence" value="ECO:0007669"/>
    <property type="project" value="UniProtKB-EC"/>
</dbReference>
<keyword evidence="6 8" id="KW-0012">Acyltransferase</keyword>
<name>A0A1G2KNL9_9BACT</name>
<dbReference type="SUPFAM" id="SSF53067">
    <property type="entry name" value="Actin-like ATPase domain"/>
    <property type="match status" value="2"/>
</dbReference>
<comment type="caution">
    <text evidence="8">Lacks conserved residue(s) required for the propagation of feature annotation.</text>
</comment>
<feature type="binding site" evidence="8">
    <location>
        <position position="328"/>
    </location>
    <ligand>
        <name>Fe cation</name>
        <dbReference type="ChEBI" id="CHEBI:24875"/>
    </ligand>
</feature>
<dbReference type="InterPro" id="IPR043129">
    <property type="entry name" value="ATPase_NBD"/>
</dbReference>
<dbReference type="GO" id="GO:0005737">
    <property type="term" value="C:cytoplasm"/>
    <property type="evidence" value="ECO:0007669"/>
    <property type="project" value="UniProtKB-SubCell"/>
</dbReference>
<dbReference type="PRINTS" id="PR00789">
    <property type="entry name" value="OSIALOPTASE"/>
</dbReference>
<evidence type="ECO:0000259" key="9">
    <source>
        <dbReference type="Pfam" id="PF00814"/>
    </source>
</evidence>
<keyword evidence="3 8" id="KW-0819">tRNA processing</keyword>
<comment type="function">
    <text evidence="8">Required for the formation of a threonylcarbamoyl group on adenosine at position 37 (t(6)A37) in tRNAs that read codons beginning with adenine. Is involved in the transfer of the threonylcarbamoyl moiety of threonylcarbamoyl-AMP (TC-AMP) to the N6 group of A37, together with TsaE and TsaB. TsaD likely plays a direct catalytic role in this reaction.</text>
</comment>
<comment type="subcellular location">
    <subcellularLocation>
        <location evidence="8">Cytoplasm</location>
    </subcellularLocation>
</comment>
<comment type="catalytic activity">
    <reaction evidence="7 8">
        <text>L-threonylcarbamoyladenylate + adenosine(37) in tRNA = N(6)-L-threonylcarbamoyladenosine(37) in tRNA + AMP + H(+)</text>
        <dbReference type="Rhea" id="RHEA:37059"/>
        <dbReference type="Rhea" id="RHEA-COMP:10162"/>
        <dbReference type="Rhea" id="RHEA-COMP:10163"/>
        <dbReference type="ChEBI" id="CHEBI:15378"/>
        <dbReference type="ChEBI" id="CHEBI:73682"/>
        <dbReference type="ChEBI" id="CHEBI:74411"/>
        <dbReference type="ChEBI" id="CHEBI:74418"/>
        <dbReference type="ChEBI" id="CHEBI:456215"/>
        <dbReference type="EC" id="2.3.1.234"/>
    </reaction>
</comment>
<reference evidence="10 11" key="1">
    <citation type="journal article" date="2016" name="Nat. Commun.">
        <title>Thousands of microbial genomes shed light on interconnected biogeochemical processes in an aquifer system.</title>
        <authorList>
            <person name="Anantharaman K."/>
            <person name="Brown C.T."/>
            <person name="Hug L.A."/>
            <person name="Sharon I."/>
            <person name="Castelle C.J."/>
            <person name="Probst A.J."/>
            <person name="Thomas B.C."/>
            <person name="Singh A."/>
            <person name="Wilkins M.J."/>
            <person name="Karaoz U."/>
            <person name="Brodie E.L."/>
            <person name="Williams K.H."/>
            <person name="Hubbard S.S."/>
            <person name="Banfield J.F."/>
        </authorList>
    </citation>
    <scope>NUCLEOTIDE SEQUENCE [LARGE SCALE GENOMIC DNA]</scope>
</reference>
<dbReference type="AlphaFoldDB" id="A0A1G2KNL9"/>
<evidence type="ECO:0000256" key="2">
    <source>
        <dbReference type="ARBA" id="ARBA00022679"/>
    </source>
</evidence>
<feature type="binding site" evidence="8">
    <location>
        <position position="111"/>
    </location>
    <ligand>
        <name>Fe cation</name>
        <dbReference type="ChEBI" id="CHEBI:24875"/>
    </ligand>
</feature>
<feature type="binding site" evidence="8">
    <location>
        <begin position="144"/>
        <end position="148"/>
    </location>
    <ligand>
        <name>substrate</name>
    </ligand>
</feature>
<feature type="binding site" evidence="8">
    <location>
        <position position="177"/>
    </location>
    <ligand>
        <name>substrate</name>
    </ligand>
</feature>
<keyword evidence="4 8" id="KW-0479">Metal-binding</keyword>
<feature type="binding site" evidence="8">
    <location>
        <position position="298"/>
    </location>
    <ligand>
        <name>substrate</name>
    </ligand>
</feature>
<protein>
    <recommendedName>
        <fullName evidence="8">tRNA N6-adenosine threonylcarbamoyltransferase</fullName>
        <ecNumber evidence="8">2.3.1.234</ecNumber>
    </recommendedName>
    <alternativeName>
        <fullName evidence="8">N6-L-threonylcarbamoyladenine synthase</fullName>
        <shortName evidence="8">t(6)A synthase</shortName>
    </alternativeName>
    <alternativeName>
        <fullName evidence="8">t(6)A37 threonylcarbamoyladenosine biosynthesis protein TsaD</fullName>
    </alternativeName>
    <alternativeName>
        <fullName evidence="8">tRNA threonylcarbamoyladenosine biosynthesis protein TsaD</fullName>
    </alternativeName>
</protein>
<dbReference type="InterPro" id="IPR000905">
    <property type="entry name" value="Gcp-like_dom"/>
</dbReference>
<organism evidence="10 11">
    <name type="scientific">Candidatus Sungbacteria bacterium RIFCSPHIGHO2_02_FULL_47_11</name>
    <dbReference type="NCBI Taxonomy" id="1802270"/>
    <lineage>
        <taxon>Bacteria</taxon>
        <taxon>Candidatus Sungiibacteriota</taxon>
    </lineage>
</organism>
<evidence type="ECO:0000313" key="11">
    <source>
        <dbReference type="Proteomes" id="UP000179023"/>
    </source>
</evidence>
<dbReference type="EC" id="2.3.1.234" evidence="8"/>
<evidence type="ECO:0000256" key="3">
    <source>
        <dbReference type="ARBA" id="ARBA00022694"/>
    </source>
</evidence>